<feature type="compositionally biased region" description="Basic and acidic residues" evidence="6">
    <location>
        <begin position="315"/>
        <end position="325"/>
    </location>
</feature>
<dbReference type="Pfam" id="PF12791">
    <property type="entry name" value="RsgI_N"/>
    <property type="match status" value="1"/>
</dbReference>
<feature type="compositionally biased region" description="Polar residues" evidence="6">
    <location>
        <begin position="293"/>
        <end position="303"/>
    </location>
</feature>
<feature type="compositionally biased region" description="Basic and acidic residues" evidence="6">
    <location>
        <begin position="368"/>
        <end position="383"/>
    </location>
</feature>
<protein>
    <submittedName>
        <fullName evidence="9">Anti-sigma factor domain-containing protein</fullName>
    </submittedName>
</protein>
<dbReference type="RefSeq" id="WP_236335670.1">
    <property type="nucleotide sequence ID" value="NZ_JAKIJS010000001.1"/>
</dbReference>
<keyword evidence="10" id="KW-1185">Reference proteome</keyword>
<keyword evidence="4 7" id="KW-1133">Transmembrane helix</keyword>
<feature type="compositionally biased region" description="Basic residues" evidence="6">
    <location>
        <begin position="384"/>
        <end position="412"/>
    </location>
</feature>
<accession>A0ABS9H0P7</accession>
<evidence type="ECO:0000256" key="3">
    <source>
        <dbReference type="ARBA" id="ARBA00022692"/>
    </source>
</evidence>
<keyword evidence="2" id="KW-1003">Cell membrane</keyword>
<comment type="caution">
    <text evidence="9">The sequence shown here is derived from an EMBL/GenBank/DDBJ whole genome shotgun (WGS) entry which is preliminary data.</text>
</comment>
<gene>
    <name evidence="9" type="ORF">L2716_12625</name>
</gene>
<evidence type="ECO:0000256" key="7">
    <source>
        <dbReference type="SAM" id="Phobius"/>
    </source>
</evidence>
<reference evidence="9 10" key="1">
    <citation type="submission" date="2022-01" db="EMBL/GenBank/DDBJ databases">
        <title>Alkalihalobacillus sp. EGI L200015, a novel bacterium isolated from a salt lake sediment.</title>
        <authorList>
            <person name="Gao L."/>
            <person name="Fang B.-Z."/>
            <person name="Li W.-J."/>
        </authorList>
    </citation>
    <scope>NUCLEOTIDE SEQUENCE [LARGE SCALE GENOMIC DNA]</scope>
    <source>
        <strain evidence="9 10">KCTC 12718</strain>
    </source>
</reference>
<dbReference type="PROSITE" id="PS51849">
    <property type="entry name" value="RSGI_N"/>
    <property type="match status" value="1"/>
</dbReference>
<dbReference type="Pfam" id="PF23750">
    <property type="entry name" value="RsgI_M"/>
    <property type="match status" value="1"/>
</dbReference>
<dbReference type="EMBL" id="JAKIJS010000001">
    <property type="protein sequence ID" value="MCF6138574.1"/>
    <property type="molecule type" value="Genomic_DNA"/>
</dbReference>
<dbReference type="Proteomes" id="UP001649381">
    <property type="component" value="Unassembled WGS sequence"/>
</dbReference>
<evidence type="ECO:0000313" key="9">
    <source>
        <dbReference type="EMBL" id="MCF6138574.1"/>
    </source>
</evidence>
<sequence length="451" mass="51277">MKRGLIMKVSKRKAVILTKDGSFENVRLKKGEQPEIGQEYICPNENVHPTYRTDRMLLPSFSLSLVAIIVFVLVAGGFPFGHQKASAAAYVSFDINPSIEVAVDKDLNVLKVRALNEDAKSLLDNTEGLENKSLKHFSQSLFKKLKEFGYFDTYNDLLITSSYDQSLESSDVQKRIKDAINQLKSNKQVKNTSIVLSIMETTPEQRKEANKLGLSMGKFMVYQDALQQDQSLKVEHVRTLSFSELRKLNVDKNNTDVVEAVLPEGSTPQSDQVKHTNFDSKETKPLHKKQDSQKNTQTKSVENVLNEPDQAELDTAIKDLKEDKVTAPSVPAKTEDSKQQTITGNEENKDAKESENDQDAESEEDDEERKNKEEENEGKDISKKHSHKKSFSKKDKHKKDHKNHNRQVKIKIHLGEWKKQLPSSDHNQDRDLLKVQFVQTGTFQNLFSTGF</sequence>
<dbReference type="InterPro" id="IPR024449">
    <property type="entry name" value="Anti-sigma_RsgI_N"/>
</dbReference>
<evidence type="ECO:0000256" key="1">
    <source>
        <dbReference type="ARBA" id="ARBA00004162"/>
    </source>
</evidence>
<evidence type="ECO:0000256" key="4">
    <source>
        <dbReference type="ARBA" id="ARBA00022989"/>
    </source>
</evidence>
<evidence type="ECO:0000313" key="10">
    <source>
        <dbReference type="Proteomes" id="UP001649381"/>
    </source>
</evidence>
<keyword evidence="3 7" id="KW-0812">Transmembrane</keyword>
<name>A0ABS9H0P7_9BACL</name>
<feature type="transmembrane region" description="Helical" evidence="7">
    <location>
        <begin position="61"/>
        <end position="80"/>
    </location>
</feature>
<evidence type="ECO:0000256" key="6">
    <source>
        <dbReference type="SAM" id="MobiDB-lite"/>
    </source>
</evidence>
<feature type="compositionally biased region" description="Basic and acidic residues" evidence="6">
    <location>
        <begin position="272"/>
        <end position="292"/>
    </location>
</feature>
<keyword evidence="5 7" id="KW-0472">Membrane</keyword>
<proteinExistence type="predicted"/>
<feature type="domain" description="RsgI N-terminal anti-sigma" evidence="8">
    <location>
        <begin position="2"/>
        <end position="51"/>
    </location>
</feature>
<organism evidence="9 10">
    <name type="scientific">Pseudalkalibacillus berkeleyi</name>
    <dbReference type="NCBI Taxonomy" id="1069813"/>
    <lineage>
        <taxon>Bacteria</taxon>
        <taxon>Bacillati</taxon>
        <taxon>Bacillota</taxon>
        <taxon>Bacilli</taxon>
        <taxon>Bacillales</taxon>
        <taxon>Fictibacillaceae</taxon>
        <taxon>Pseudalkalibacillus</taxon>
    </lineage>
</organism>
<dbReference type="InterPro" id="IPR055431">
    <property type="entry name" value="RsgI_M"/>
</dbReference>
<evidence type="ECO:0000259" key="8">
    <source>
        <dbReference type="PROSITE" id="PS51849"/>
    </source>
</evidence>
<feature type="region of interest" description="Disordered" evidence="6">
    <location>
        <begin position="262"/>
        <end position="427"/>
    </location>
</feature>
<comment type="subcellular location">
    <subcellularLocation>
        <location evidence="1">Cell membrane</location>
        <topology evidence="1">Single-pass membrane protein</topology>
    </subcellularLocation>
</comment>
<feature type="compositionally biased region" description="Acidic residues" evidence="6">
    <location>
        <begin position="356"/>
        <end position="367"/>
    </location>
</feature>
<evidence type="ECO:0000256" key="5">
    <source>
        <dbReference type="ARBA" id="ARBA00023136"/>
    </source>
</evidence>
<evidence type="ECO:0000256" key="2">
    <source>
        <dbReference type="ARBA" id="ARBA00022475"/>
    </source>
</evidence>
<feature type="compositionally biased region" description="Basic and acidic residues" evidence="6">
    <location>
        <begin position="346"/>
        <end position="355"/>
    </location>
</feature>